<dbReference type="OrthoDB" id="10273195at2759"/>
<keyword evidence="2" id="KW-1133">Transmembrane helix</keyword>
<comment type="caution">
    <text evidence="3">The sequence shown here is derived from an EMBL/GenBank/DDBJ whole genome shotgun (WGS) entry which is preliminary data.</text>
</comment>
<name>A0A5B0LPU6_PUCGR</name>
<sequence>MSIRCGQPGSINRLVWDAPLGTPSHRPPQPPQPVSTVPPSDGVLKNPSPVTNLHTGSGQPTHFQNSFNSLIELPYIPFRLLSAAILPTHLMMMMMMSISLPILLVLLTAASIHACPTDTQAVCFSPNGYKNTDPHINYVEAKFPPPNKGCIIYMHENYGAGPDGRFWRTRCCKKEALDKIKPSPPYNTQNIFRIPKATLVHNDLEKPPPRGSTDCF</sequence>
<reference evidence="3 4" key="1">
    <citation type="submission" date="2019-05" db="EMBL/GenBank/DDBJ databases">
        <title>Emergence of the Ug99 lineage of the wheat stem rust pathogen through somatic hybridization.</title>
        <authorList>
            <person name="Li F."/>
            <person name="Upadhyaya N.M."/>
            <person name="Sperschneider J."/>
            <person name="Matny O."/>
            <person name="Nguyen-Phuc H."/>
            <person name="Mago R."/>
            <person name="Raley C."/>
            <person name="Miller M.E."/>
            <person name="Silverstein K.A.T."/>
            <person name="Henningsen E."/>
            <person name="Hirsch C.D."/>
            <person name="Visser B."/>
            <person name="Pretorius Z.A."/>
            <person name="Steffenson B.J."/>
            <person name="Schwessinger B."/>
            <person name="Dodds P.N."/>
            <person name="Figueroa M."/>
        </authorList>
    </citation>
    <scope>NUCLEOTIDE SEQUENCE [LARGE SCALE GENOMIC DNA]</scope>
    <source>
        <strain evidence="3">21-0</strain>
    </source>
</reference>
<keyword evidence="2" id="KW-0472">Membrane</keyword>
<protein>
    <submittedName>
        <fullName evidence="3">Uncharacterized protein</fullName>
    </submittedName>
</protein>
<evidence type="ECO:0000313" key="4">
    <source>
        <dbReference type="Proteomes" id="UP000324748"/>
    </source>
</evidence>
<dbReference type="Proteomes" id="UP000324748">
    <property type="component" value="Unassembled WGS sequence"/>
</dbReference>
<accession>A0A5B0LPU6</accession>
<dbReference type="EMBL" id="VSWC01000196">
    <property type="protein sequence ID" value="KAA1065554.1"/>
    <property type="molecule type" value="Genomic_DNA"/>
</dbReference>
<proteinExistence type="predicted"/>
<feature type="region of interest" description="Disordered" evidence="1">
    <location>
        <begin position="16"/>
        <end position="59"/>
    </location>
</feature>
<feature type="transmembrane region" description="Helical" evidence="2">
    <location>
        <begin position="90"/>
        <end position="112"/>
    </location>
</feature>
<feature type="compositionally biased region" description="Polar residues" evidence="1">
    <location>
        <begin position="48"/>
        <end position="59"/>
    </location>
</feature>
<keyword evidence="4" id="KW-1185">Reference proteome</keyword>
<dbReference type="AlphaFoldDB" id="A0A5B0LPU6"/>
<evidence type="ECO:0000256" key="1">
    <source>
        <dbReference type="SAM" id="MobiDB-lite"/>
    </source>
</evidence>
<organism evidence="3 4">
    <name type="scientific">Puccinia graminis f. sp. tritici</name>
    <dbReference type="NCBI Taxonomy" id="56615"/>
    <lineage>
        <taxon>Eukaryota</taxon>
        <taxon>Fungi</taxon>
        <taxon>Dikarya</taxon>
        <taxon>Basidiomycota</taxon>
        <taxon>Pucciniomycotina</taxon>
        <taxon>Pucciniomycetes</taxon>
        <taxon>Pucciniales</taxon>
        <taxon>Pucciniaceae</taxon>
        <taxon>Puccinia</taxon>
    </lineage>
</organism>
<evidence type="ECO:0000313" key="3">
    <source>
        <dbReference type="EMBL" id="KAA1065554.1"/>
    </source>
</evidence>
<evidence type="ECO:0000256" key="2">
    <source>
        <dbReference type="SAM" id="Phobius"/>
    </source>
</evidence>
<keyword evidence="2" id="KW-0812">Transmembrane</keyword>
<gene>
    <name evidence="3" type="ORF">PGT21_003046</name>
</gene>